<dbReference type="OrthoDB" id="274765at2759"/>
<dbReference type="Proteomes" id="UP000789390">
    <property type="component" value="Unassembled WGS sequence"/>
</dbReference>
<protein>
    <submittedName>
        <fullName evidence="1">Uncharacterized protein</fullName>
    </submittedName>
</protein>
<dbReference type="PANTHER" id="PTHR21037:SF2">
    <property type="entry name" value="SIMILAR TO NOVEL PROTEIN"/>
    <property type="match status" value="1"/>
</dbReference>
<organism evidence="1 2">
    <name type="scientific">Daphnia galeata</name>
    <dbReference type="NCBI Taxonomy" id="27404"/>
    <lineage>
        <taxon>Eukaryota</taxon>
        <taxon>Metazoa</taxon>
        <taxon>Ecdysozoa</taxon>
        <taxon>Arthropoda</taxon>
        <taxon>Crustacea</taxon>
        <taxon>Branchiopoda</taxon>
        <taxon>Diplostraca</taxon>
        <taxon>Cladocera</taxon>
        <taxon>Anomopoda</taxon>
        <taxon>Daphniidae</taxon>
        <taxon>Daphnia</taxon>
    </lineage>
</organism>
<sequence>MNFYKHSVRLFVMQRNTSYQIASGFNNYDTRQQHKGRYLSTEVLPEEEQSGLFGKKLNERQRAAREKFLEAEKKWDKMVKWDSLNEDEIEIVTAHKRAVLSGHFTYDDTKLEKKVTTRLRHFLRGSCCGNGCRHCIYNHANVPEELKGAKTFNSAFWA</sequence>
<name>A0A8J2RMC0_9CRUS</name>
<dbReference type="AlphaFoldDB" id="A0A8J2RMC0"/>
<dbReference type="PANTHER" id="PTHR21037">
    <property type="entry name" value="39S RIBOSOMAL PROTEIN L14, MITOCHONDRIAL"/>
    <property type="match status" value="1"/>
</dbReference>
<gene>
    <name evidence="1" type="ORF">DGAL_LOCUS6186</name>
</gene>
<evidence type="ECO:0000313" key="1">
    <source>
        <dbReference type="EMBL" id="CAH0103604.1"/>
    </source>
</evidence>
<dbReference type="InterPro" id="IPR040807">
    <property type="entry name" value="DUF5522"/>
</dbReference>
<dbReference type="Pfam" id="PF17653">
    <property type="entry name" value="DUF5522"/>
    <property type="match status" value="1"/>
</dbReference>
<evidence type="ECO:0000313" key="2">
    <source>
        <dbReference type="Proteomes" id="UP000789390"/>
    </source>
</evidence>
<keyword evidence="2" id="KW-1185">Reference proteome</keyword>
<proteinExistence type="predicted"/>
<accession>A0A8J2RMC0</accession>
<dbReference type="EMBL" id="CAKKLH010000112">
    <property type="protein sequence ID" value="CAH0103604.1"/>
    <property type="molecule type" value="Genomic_DNA"/>
</dbReference>
<reference evidence="1" key="1">
    <citation type="submission" date="2021-11" db="EMBL/GenBank/DDBJ databases">
        <authorList>
            <person name="Schell T."/>
        </authorList>
    </citation>
    <scope>NUCLEOTIDE SEQUENCE</scope>
    <source>
        <strain evidence="1">M5</strain>
    </source>
</reference>
<comment type="caution">
    <text evidence="1">The sequence shown here is derived from an EMBL/GenBank/DDBJ whole genome shotgun (WGS) entry which is preliminary data.</text>
</comment>